<accession>A0A6L8MW97</accession>
<evidence type="ECO:0000313" key="1">
    <source>
        <dbReference type="EMBL" id="MYN69418.1"/>
    </source>
</evidence>
<dbReference type="Proteomes" id="UP000483765">
    <property type="component" value="Unassembled WGS sequence"/>
</dbReference>
<dbReference type="AlphaFoldDB" id="A0A6L8MW97"/>
<organism evidence="1 2">
    <name type="scientific">Streptococcus suis</name>
    <dbReference type="NCBI Taxonomy" id="1307"/>
    <lineage>
        <taxon>Bacteria</taxon>
        <taxon>Bacillati</taxon>
        <taxon>Bacillota</taxon>
        <taxon>Bacilli</taxon>
        <taxon>Lactobacillales</taxon>
        <taxon>Streptococcaceae</taxon>
        <taxon>Streptococcus</taxon>
    </lineage>
</organism>
<protein>
    <submittedName>
        <fullName evidence="1">Uncharacterized protein</fullName>
    </submittedName>
</protein>
<name>A0A6L8MW97_STRSU</name>
<sequence>MILAQAVNQLSQFCGPRDLSSLTIQALQAEQRLEQVNVLAFFCGSILAGGEQLAEAIRNTLAKTYIIVGGAGHVFDLH</sequence>
<dbReference type="EMBL" id="WNXH01000005">
    <property type="protein sequence ID" value="MYN69418.1"/>
    <property type="molecule type" value="Genomic_DNA"/>
</dbReference>
<gene>
    <name evidence="1" type="ORF">GLP18_04070</name>
</gene>
<reference evidence="1 2" key="1">
    <citation type="submission" date="2019-11" db="EMBL/GenBank/DDBJ databases">
        <title>Divergent Streptococcus suis from cattle.</title>
        <authorList>
            <person name="Williamson C."/>
        </authorList>
    </citation>
    <scope>NUCLEOTIDE SEQUENCE [LARGE SCALE GENOMIC DNA]</scope>
    <source>
        <strain evidence="1 2">10-36905</strain>
    </source>
</reference>
<dbReference type="RefSeq" id="WP_105126360.1">
    <property type="nucleotide sequence ID" value="NZ_WNXH01000005.1"/>
</dbReference>
<comment type="caution">
    <text evidence="1">The sequence shown here is derived from an EMBL/GenBank/DDBJ whole genome shotgun (WGS) entry which is preliminary data.</text>
</comment>
<evidence type="ECO:0000313" key="2">
    <source>
        <dbReference type="Proteomes" id="UP000483765"/>
    </source>
</evidence>
<proteinExistence type="predicted"/>